<dbReference type="InterPro" id="IPR014710">
    <property type="entry name" value="RmlC-like_jellyroll"/>
</dbReference>
<dbReference type="EMBL" id="BAABJP010000036">
    <property type="protein sequence ID" value="GAA5166694.1"/>
    <property type="molecule type" value="Genomic_DNA"/>
</dbReference>
<dbReference type="Proteomes" id="UP001428817">
    <property type="component" value="Unassembled WGS sequence"/>
</dbReference>
<evidence type="ECO:0000313" key="4">
    <source>
        <dbReference type="Proteomes" id="UP001428817"/>
    </source>
</evidence>
<keyword evidence="4" id="KW-1185">Reference proteome</keyword>
<accession>A0ABP9QT54</accession>
<evidence type="ECO:0000259" key="2">
    <source>
        <dbReference type="PROSITE" id="PS50943"/>
    </source>
</evidence>
<dbReference type="SUPFAM" id="SSF47413">
    <property type="entry name" value="lambda repressor-like DNA-binding domains"/>
    <property type="match status" value="1"/>
</dbReference>
<dbReference type="Gene3D" id="2.60.120.10">
    <property type="entry name" value="Jelly Rolls"/>
    <property type="match status" value="1"/>
</dbReference>
<dbReference type="PANTHER" id="PTHR46797:SF1">
    <property type="entry name" value="METHYLPHOSPHONATE SYNTHASE"/>
    <property type="match status" value="1"/>
</dbReference>
<dbReference type="Gene3D" id="1.10.260.40">
    <property type="entry name" value="lambda repressor-like DNA-binding domains"/>
    <property type="match status" value="1"/>
</dbReference>
<dbReference type="Pfam" id="PF01381">
    <property type="entry name" value="HTH_3"/>
    <property type="match status" value="1"/>
</dbReference>
<name>A0ABP9QT54_9PSEU</name>
<dbReference type="CDD" id="cd00093">
    <property type="entry name" value="HTH_XRE"/>
    <property type="match status" value="1"/>
</dbReference>
<keyword evidence="1" id="KW-0238">DNA-binding</keyword>
<comment type="caution">
    <text evidence="3">The sequence shown here is derived from an EMBL/GenBank/DDBJ whole genome shotgun (WGS) entry which is preliminary data.</text>
</comment>
<sequence>MQQISRALRRERERAGLSLSELAKQAGIAKSTLSQLEAGNGNPSVETLWSLAVALGVPFSRVVDPQPRPVRVIRSGSGPTFGSDHASFTSTMLSVCPPGARRDLHLITVEPGPARIAEPHIPGTVEHLIVTNGRMLAGPVREQVELAAGDYACFPGDLEHSYTALLPGSSGVLVMEYG</sequence>
<gene>
    <name evidence="3" type="ORF">GCM10023321_58200</name>
</gene>
<evidence type="ECO:0000256" key="1">
    <source>
        <dbReference type="ARBA" id="ARBA00023125"/>
    </source>
</evidence>
<dbReference type="InterPro" id="IPR050807">
    <property type="entry name" value="TransReg_Diox_bact_type"/>
</dbReference>
<feature type="domain" description="HTH cro/C1-type" evidence="2">
    <location>
        <begin position="8"/>
        <end position="62"/>
    </location>
</feature>
<dbReference type="PROSITE" id="PS50943">
    <property type="entry name" value="HTH_CROC1"/>
    <property type="match status" value="1"/>
</dbReference>
<dbReference type="InterPro" id="IPR001387">
    <property type="entry name" value="Cro/C1-type_HTH"/>
</dbReference>
<evidence type="ECO:0000313" key="3">
    <source>
        <dbReference type="EMBL" id="GAA5166694.1"/>
    </source>
</evidence>
<organism evidence="3 4">
    <name type="scientific">Pseudonocardia eucalypti</name>
    <dbReference type="NCBI Taxonomy" id="648755"/>
    <lineage>
        <taxon>Bacteria</taxon>
        <taxon>Bacillati</taxon>
        <taxon>Actinomycetota</taxon>
        <taxon>Actinomycetes</taxon>
        <taxon>Pseudonocardiales</taxon>
        <taxon>Pseudonocardiaceae</taxon>
        <taxon>Pseudonocardia</taxon>
    </lineage>
</organism>
<dbReference type="PANTHER" id="PTHR46797">
    <property type="entry name" value="HTH-TYPE TRANSCRIPTIONAL REGULATOR"/>
    <property type="match status" value="1"/>
</dbReference>
<proteinExistence type="predicted"/>
<dbReference type="SUPFAM" id="SSF51182">
    <property type="entry name" value="RmlC-like cupins"/>
    <property type="match status" value="1"/>
</dbReference>
<dbReference type="SMART" id="SM00530">
    <property type="entry name" value="HTH_XRE"/>
    <property type="match status" value="1"/>
</dbReference>
<reference evidence="4" key="1">
    <citation type="journal article" date="2019" name="Int. J. Syst. Evol. Microbiol.">
        <title>The Global Catalogue of Microorganisms (GCM) 10K type strain sequencing project: providing services to taxonomists for standard genome sequencing and annotation.</title>
        <authorList>
            <consortium name="The Broad Institute Genomics Platform"/>
            <consortium name="The Broad Institute Genome Sequencing Center for Infectious Disease"/>
            <person name="Wu L."/>
            <person name="Ma J."/>
        </authorList>
    </citation>
    <scope>NUCLEOTIDE SEQUENCE [LARGE SCALE GENOMIC DNA]</scope>
    <source>
        <strain evidence="4">JCM 18303</strain>
    </source>
</reference>
<dbReference type="RefSeq" id="WP_345703220.1">
    <property type="nucleotide sequence ID" value="NZ_BAABJP010000036.1"/>
</dbReference>
<protein>
    <submittedName>
        <fullName evidence="3">XRE family transcriptional regulator</fullName>
    </submittedName>
</protein>
<dbReference type="InterPro" id="IPR011051">
    <property type="entry name" value="RmlC_Cupin_sf"/>
</dbReference>
<dbReference type="InterPro" id="IPR010982">
    <property type="entry name" value="Lambda_DNA-bd_dom_sf"/>
</dbReference>